<dbReference type="OrthoDB" id="3208058at2"/>
<keyword evidence="2 4" id="KW-0677">Repeat</keyword>
<evidence type="ECO:0000256" key="5">
    <source>
        <dbReference type="SAM" id="MobiDB-lite"/>
    </source>
</evidence>
<sequence length="312" mass="34332">MNPVVTGPIIRLSADDRDHIADLVRACTEHDGVSPLNESGWFGLQGLTASHTHWIARDGKQVVGYAQADAREHTVQLMVAPPARRQGIATTLAKAAWQLHPAMWWSFGDCPGARELATQLGLREVRKLLKMSLPMPADQPHDAHLPEGLRLDHFRDDDLDQLVAVNHAAFAHHPEQGAMTAEDARNRMAQDWFDPAGLLVARDEAGTLVGFHWTKVADEDGRPRGEVYVLGVDPDFEGKGVGRALLDTGILHMRELGVEAIDLYVEGANERVVHMYERAGFSVVSTDVGYAPAKPARHQDHGRQSSPQERDA</sequence>
<protein>
    <recommendedName>
        <fullName evidence="4">Mycothiol acetyltransferase</fullName>
        <shortName evidence="4">MSH acetyltransferase</shortName>
        <ecNumber evidence="4">2.3.1.189</ecNumber>
    </recommendedName>
    <alternativeName>
        <fullName evidence="4">Mycothiol synthase</fullName>
    </alternativeName>
</protein>
<comment type="catalytic activity">
    <reaction evidence="4">
        <text>1D-myo-inositol 2-(L-cysteinylamino)-2-deoxy-alpha-D-glucopyranoside + acetyl-CoA = mycothiol + CoA + H(+)</text>
        <dbReference type="Rhea" id="RHEA:26172"/>
        <dbReference type="ChEBI" id="CHEBI:15378"/>
        <dbReference type="ChEBI" id="CHEBI:16768"/>
        <dbReference type="ChEBI" id="CHEBI:57287"/>
        <dbReference type="ChEBI" id="CHEBI:57288"/>
        <dbReference type="ChEBI" id="CHEBI:58887"/>
        <dbReference type="EC" id="2.3.1.189"/>
    </reaction>
</comment>
<comment type="subunit">
    <text evidence="4">Monomer.</text>
</comment>
<dbReference type="Pfam" id="PF13508">
    <property type="entry name" value="Acetyltransf_7"/>
    <property type="match status" value="1"/>
</dbReference>
<dbReference type="PIRSF" id="PIRSF021524">
    <property type="entry name" value="MSH_acetyltransferase"/>
    <property type="match status" value="1"/>
</dbReference>
<feature type="binding site" evidence="4">
    <location>
        <position position="264"/>
    </location>
    <ligand>
        <name>1D-myo-inositol 2-(L-cysteinylamino)-2-deoxy-alpha-D-glucopyranoside</name>
        <dbReference type="ChEBI" id="CHEBI:58887"/>
    </ligand>
</feature>
<dbReference type="GO" id="GO:0010125">
    <property type="term" value="P:mycothiol biosynthetic process"/>
    <property type="evidence" value="ECO:0007669"/>
    <property type="project" value="UniProtKB-UniRule"/>
</dbReference>
<dbReference type="RefSeq" id="WP_055343966.1">
    <property type="nucleotide sequence ID" value="NZ_CP018002.1"/>
</dbReference>
<comment type="similarity">
    <text evidence="4">Belongs to the acetyltransferase family. MshD subfamily.</text>
</comment>
<dbReference type="InterPro" id="IPR050832">
    <property type="entry name" value="Bact_Acetyltransf"/>
</dbReference>
<dbReference type="EC" id="2.3.1.189" evidence="4"/>
<dbReference type="InterPro" id="IPR000182">
    <property type="entry name" value="GNAT_dom"/>
</dbReference>
<dbReference type="CDD" id="cd04301">
    <property type="entry name" value="NAT_SF"/>
    <property type="match status" value="2"/>
</dbReference>
<proteinExistence type="inferred from homology"/>
<keyword evidence="3 4" id="KW-0012">Acyltransferase</keyword>
<gene>
    <name evidence="4" type="primary">mshD</name>
    <name evidence="6" type="ORF">PFR_JS23_316</name>
</gene>
<feature type="binding site" evidence="4">
    <location>
        <begin position="237"/>
        <end position="243"/>
    </location>
    <ligand>
        <name>acetyl-CoA</name>
        <dbReference type="ChEBI" id="CHEBI:57288"/>
        <label>2</label>
    </ligand>
</feature>
<evidence type="ECO:0000256" key="3">
    <source>
        <dbReference type="ARBA" id="ARBA00023315"/>
    </source>
</evidence>
<feature type="binding site" evidence="4">
    <location>
        <begin position="230"/>
        <end position="232"/>
    </location>
    <ligand>
        <name>acetyl-CoA</name>
        <dbReference type="ChEBI" id="CHEBI:57288"/>
        <label>2</label>
    </ligand>
</feature>
<dbReference type="PROSITE" id="PS51186">
    <property type="entry name" value="GNAT"/>
    <property type="match status" value="2"/>
</dbReference>
<accession>A0A0A8R3L2</accession>
<organism evidence="6 7">
    <name type="scientific">Propionibacterium freudenreichii</name>
    <dbReference type="NCBI Taxonomy" id="1744"/>
    <lineage>
        <taxon>Bacteria</taxon>
        <taxon>Bacillati</taxon>
        <taxon>Actinomycetota</taxon>
        <taxon>Actinomycetes</taxon>
        <taxon>Propionibacteriales</taxon>
        <taxon>Propionibacteriaceae</taxon>
        <taxon>Propionibacterium</taxon>
    </lineage>
</organism>
<name>A0A0A8R3L2_9ACTN</name>
<feature type="compositionally biased region" description="Basic and acidic residues" evidence="5">
    <location>
        <begin position="297"/>
        <end position="312"/>
    </location>
</feature>
<dbReference type="Pfam" id="PF00583">
    <property type="entry name" value="Acetyltransf_1"/>
    <property type="match status" value="1"/>
</dbReference>
<dbReference type="InterPro" id="IPR016181">
    <property type="entry name" value="Acyl_CoA_acyltransferase"/>
</dbReference>
<dbReference type="HAMAP" id="MF_01698">
    <property type="entry name" value="MshD"/>
    <property type="match status" value="1"/>
</dbReference>
<feature type="binding site" evidence="4">
    <location>
        <begin position="269"/>
        <end position="274"/>
    </location>
    <ligand>
        <name>acetyl-CoA</name>
        <dbReference type="ChEBI" id="CHEBI:57288"/>
        <label>2</label>
    </ligand>
</feature>
<dbReference type="GO" id="GO:0035447">
    <property type="term" value="F:mycothiol synthase activity"/>
    <property type="evidence" value="ECO:0007669"/>
    <property type="project" value="UniProtKB-UniRule"/>
</dbReference>
<evidence type="ECO:0000256" key="1">
    <source>
        <dbReference type="ARBA" id="ARBA00022679"/>
    </source>
</evidence>
<dbReference type="Gene3D" id="3.40.630.30">
    <property type="match status" value="1"/>
</dbReference>
<feature type="binding site" evidence="4">
    <location>
        <position position="215"/>
    </location>
    <ligand>
        <name>1D-myo-inositol 2-(L-cysteinylamino)-2-deoxy-alpha-D-glucopyranoside</name>
        <dbReference type="ChEBI" id="CHEBI:58887"/>
    </ligand>
</feature>
<comment type="function">
    <text evidence="4">Catalyzes the transfer of acetyl from acetyl-CoA to desacetylmycothiol (Cys-GlcN-Ins) to form mycothiol.</text>
</comment>
<feature type="binding site" evidence="4">
    <location>
        <position position="175"/>
    </location>
    <ligand>
        <name>1D-myo-inositol 2-(L-cysteinylamino)-2-deoxy-alpha-D-glucopyranoside</name>
        <dbReference type="ChEBI" id="CHEBI:58887"/>
    </ligand>
</feature>
<keyword evidence="1 4" id="KW-0808">Transferase</keyword>
<feature type="binding site" evidence="4">
    <location>
        <begin position="77"/>
        <end position="79"/>
    </location>
    <ligand>
        <name>acetyl-CoA</name>
        <dbReference type="ChEBI" id="CHEBI:57288"/>
        <label>1</label>
    </ligand>
</feature>
<dbReference type="AlphaFoldDB" id="A0A0A8R3L2"/>
<dbReference type="EMBL" id="LT618793">
    <property type="protein sequence ID" value="SCQ74932.1"/>
    <property type="molecule type" value="Genomic_DNA"/>
</dbReference>
<evidence type="ECO:0000256" key="2">
    <source>
        <dbReference type="ARBA" id="ARBA00022737"/>
    </source>
</evidence>
<feature type="binding site" evidence="4">
    <location>
        <begin position="85"/>
        <end position="90"/>
    </location>
    <ligand>
        <name>acetyl-CoA</name>
        <dbReference type="ChEBI" id="CHEBI:57288"/>
        <label>1</label>
    </ligand>
</feature>
<dbReference type="Proteomes" id="UP000250080">
    <property type="component" value="Chromosome I"/>
</dbReference>
<evidence type="ECO:0000313" key="6">
    <source>
        <dbReference type="EMBL" id="SCQ74932.1"/>
    </source>
</evidence>
<evidence type="ECO:0000313" key="7">
    <source>
        <dbReference type="Proteomes" id="UP000250080"/>
    </source>
</evidence>
<feature type="binding site" evidence="4">
    <location>
        <position position="38"/>
    </location>
    <ligand>
        <name>1D-myo-inositol 2-(L-cysteinylamino)-2-deoxy-alpha-D-glucopyranoside</name>
        <dbReference type="ChEBI" id="CHEBI:58887"/>
    </ligand>
</feature>
<feature type="region of interest" description="Disordered" evidence="5">
    <location>
        <begin position="292"/>
        <end position="312"/>
    </location>
</feature>
<dbReference type="SUPFAM" id="SSF55729">
    <property type="entry name" value="Acyl-CoA N-acyltransferases (Nat)"/>
    <property type="match status" value="1"/>
</dbReference>
<feature type="binding site" evidence="4">
    <location>
        <position position="226"/>
    </location>
    <ligand>
        <name>1D-myo-inositol 2-(L-cysteinylamino)-2-deoxy-alpha-D-glucopyranoside</name>
        <dbReference type="ChEBI" id="CHEBI:58887"/>
    </ligand>
</feature>
<dbReference type="InterPro" id="IPR017813">
    <property type="entry name" value="Mycothiol_AcTrfase"/>
</dbReference>
<dbReference type="NCBIfam" id="TIGR03448">
    <property type="entry name" value="mycothiol_MshD"/>
    <property type="match status" value="1"/>
</dbReference>
<reference evidence="6 7" key="1">
    <citation type="submission" date="2016-09" db="EMBL/GenBank/DDBJ databases">
        <authorList>
            <person name="Laine KS P."/>
        </authorList>
    </citation>
    <scope>NUCLEOTIDE SEQUENCE [LARGE SCALE GENOMIC DNA]</scope>
    <source>
        <strain evidence="6">PFRJS-23</strain>
    </source>
</reference>
<dbReference type="PANTHER" id="PTHR43877">
    <property type="entry name" value="AMINOALKYLPHOSPHONATE N-ACETYLTRANSFERASE-RELATED-RELATED"/>
    <property type="match status" value="1"/>
</dbReference>
<evidence type="ECO:0000256" key="4">
    <source>
        <dbReference type="HAMAP-Rule" id="MF_01698"/>
    </source>
</evidence>